<evidence type="ECO:0000313" key="2">
    <source>
        <dbReference type="EMBL" id="TCT25064.1"/>
    </source>
</evidence>
<dbReference type="OrthoDB" id="2381403at2"/>
<name>A0A4R3N8H8_9BACI</name>
<keyword evidence="3" id="KW-1185">Reference proteome</keyword>
<dbReference type="PROSITE" id="PS51257">
    <property type="entry name" value="PROKAR_LIPOPROTEIN"/>
    <property type="match status" value="1"/>
</dbReference>
<sequence length="169" mass="19257">MKYFQFILVVLLFLTACHVESSTENKEKESQSIPPVSQQLLPESWDISPSFKLNGETVIGKRDTLALSYDESFSSREVIKANWYFWGEKPTWKDKSVSVIGVHRETHSIEKVLTDQTGHFSWVNSVDLSSSQLSDATVTSYMEFSKSGRWCLNVYIGNEHVGQIVIEVE</sequence>
<accession>A0A4R3N8H8</accession>
<keyword evidence="1" id="KW-0732">Signal</keyword>
<gene>
    <name evidence="2" type="ORF">EDD68_104135</name>
</gene>
<evidence type="ECO:0000313" key="3">
    <source>
        <dbReference type="Proteomes" id="UP000294650"/>
    </source>
</evidence>
<feature type="signal peptide" evidence="1">
    <location>
        <begin position="1"/>
        <end position="21"/>
    </location>
</feature>
<organism evidence="2 3">
    <name type="scientific">Melghiribacillus thermohalophilus</name>
    <dbReference type="NCBI Taxonomy" id="1324956"/>
    <lineage>
        <taxon>Bacteria</taxon>
        <taxon>Bacillati</taxon>
        <taxon>Bacillota</taxon>
        <taxon>Bacilli</taxon>
        <taxon>Bacillales</taxon>
        <taxon>Bacillaceae</taxon>
        <taxon>Melghiribacillus</taxon>
    </lineage>
</organism>
<comment type="caution">
    <text evidence="2">The sequence shown here is derived from an EMBL/GenBank/DDBJ whole genome shotgun (WGS) entry which is preliminary data.</text>
</comment>
<dbReference type="RefSeq" id="WP_132371226.1">
    <property type="nucleotide sequence ID" value="NZ_SMAN01000004.1"/>
</dbReference>
<dbReference type="EMBL" id="SMAN01000004">
    <property type="protein sequence ID" value="TCT25064.1"/>
    <property type="molecule type" value="Genomic_DNA"/>
</dbReference>
<evidence type="ECO:0008006" key="4">
    <source>
        <dbReference type="Google" id="ProtNLM"/>
    </source>
</evidence>
<proteinExistence type="predicted"/>
<dbReference type="Proteomes" id="UP000294650">
    <property type="component" value="Unassembled WGS sequence"/>
</dbReference>
<feature type="chain" id="PRO_5020992570" description="DUF4871 domain-containing protein" evidence="1">
    <location>
        <begin position="22"/>
        <end position="169"/>
    </location>
</feature>
<reference evidence="2 3" key="1">
    <citation type="submission" date="2019-03" db="EMBL/GenBank/DDBJ databases">
        <title>Genomic Encyclopedia of Type Strains, Phase IV (KMG-IV): sequencing the most valuable type-strain genomes for metagenomic binning, comparative biology and taxonomic classification.</title>
        <authorList>
            <person name="Goeker M."/>
        </authorList>
    </citation>
    <scope>NUCLEOTIDE SEQUENCE [LARGE SCALE GENOMIC DNA]</scope>
    <source>
        <strain evidence="2 3">DSM 25894</strain>
    </source>
</reference>
<protein>
    <recommendedName>
        <fullName evidence="4">DUF4871 domain-containing protein</fullName>
    </recommendedName>
</protein>
<dbReference type="AlphaFoldDB" id="A0A4R3N8H8"/>
<evidence type="ECO:0000256" key="1">
    <source>
        <dbReference type="SAM" id="SignalP"/>
    </source>
</evidence>
<dbReference type="Gene3D" id="2.60.40.3830">
    <property type="match status" value="1"/>
</dbReference>